<feature type="region of interest" description="Disordered" evidence="2">
    <location>
        <begin position="580"/>
        <end position="599"/>
    </location>
</feature>
<proteinExistence type="predicted"/>
<dbReference type="InterPro" id="IPR003115">
    <property type="entry name" value="ParB_N"/>
</dbReference>
<evidence type="ECO:0000259" key="3">
    <source>
        <dbReference type="SMART" id="SM00470"/>
    </source>
</evidence>
<keyword evidence="5" id="KW-1185">Reference proteome</keyword>
<dbReference type="Gene3D" id="3.90.1530.30">
    <property type="match status" value="1"/>
</dbReference>
<dbReference type="EMBL" id="JAJGNP010000021">
    <property type="protein sequence ID" value="MCC4234522.1"/>
    <property type="molecule type" value="Genomic_DNA"/>
</dbReference>
<reference evidence="4 5" key="1">
    <citation type="submission" date="2021-10" db="EMBL/GenBank/DDBJ databases">
        <title>The diversity and Nitrogen Metabolism of Culturable Nitrate-Utilizing Bacteria Within the Oxygen Minimum Zone of the Changjiang (Yangtze River)Estuary.</title>
        <authorList>
            <person name="Zhang D."/>
            <person name="Zheng J."/>
            <person name="Liu S."/>
            <person name="He W."/>
        </authorList>
    </citation>
    <scope>NUCLEOTIDE SEQUENCE [LARGE SCALE GENOMIC DNA]</scope>
    <source>
        <strain evidence="4 5">FXH275-2</strain>
    </source>
</reference>
<feature type="compositionally biased region" description="Acidic residues" evidence="2">
    <location>
        <begin position="589"/>
        <end position="599"/>
    </location>
</feature>
<dbReference type="Pfam" id="PF17762">
    <property type="entry name" value="HTH_ParB"/>
    <property type="match status" value="1"/>
</dbReference>
<dbReference type="Gene3D" id="1.10.10.2830">
    <property type="match status" value="1"/>
</dbReference>
<dbReference type="PANTHER" id="PTHR33375">
    <property type="entry name" value="CHROMOSOME-PARTITIONING PROTEIN PARB-RELATED"/>
    <property type="match status" value="1"/>
</dbReference>
<feature type="domain" description="ParB-like N-terminal" evidence="3">
    <location>
        <begin position="27"/>
        <end position="126"/>
    </location>
</feature>
<dbReference type="RefSeq" id="WP_228228013.1">
    <property type="nucleotide sequence ID" value="NZ_JAJGNP010000021.1"/>
</dbReference>
<accession>A0ABS8H7I4</accession>
<dbReference type="CDD" id="cd16406">
    <property type="entry name" value="ParB_N_like"/>
    <property type="match status" value="1"/>
</dbReference>
<dbReference type="InterPro" id="IPR036086">
    <property type="entry name" value="ParB/Sulfiredoxin_sf"/>
</dbReference>
<dbReference type="SUPFAM" id="SSF110849">
    <property type="entry name" value="ParB/Sulfiredoxin"/>
    <property type="match status" value="1"/>
</dbReference>
<dbReference type="PANTHER" id="PTHR33375:SF7">
    <property type="entry name" value="CHROMOSOME 2-PARTITIONING PROTEIN PARB-RELATED"/>
    <property type="match status" value="1"/>
</dbReference>
<dbReference type="SMART" id="SM00470">
    <property type="entry name" value="ParB"/>
    <property type="match status" value="1"/>
</dbReference>
<name>A0ABS8H7I4_9SPHN</name>
<evidence type="ECO:0000313" key="4">
    <source>
        <dbReference type="EMBL" id="MCC4234522.1"/>
    </source>
</evidence>
<evidence type="ECO:0000256" key="1">
    <source>
        <dbReference type="SAM" id="Coils"/>
    </source>
</evidence>
<dbReference type="SUPFAM" id="SSF109709">
    <property type="entry name" value="KorB DNA-binding domain-like"/>
    <property type="match status" value="1"/>
</dbReference>
<dbReference type="InterPro" id="IPR041468">
    <property type="entry name" value="HTH_ParB/Spo0J"/>
</dbReference>
<evidence type="ECO:0000256" key="2">
    <source>
        <dbReference type="SAM" id="MobiDB-lite"/>
    </source>
</evidence>
<sequence length="599" mass="65992">MPRAKKAAPVAPESDSEAEAMVASAFEMLPLARLRRAPENVRHTNQAVDIESLADDIAAHGLLQNLIGYAGDTSIDKAVVYIVGGGRRLQALQRLLDLGALAEDFPVPVLLRSPAEAIDLSLSENLAKRDMNPADEFLAFEALMKRGTASAGDLAKQFGFSERYVKQRLKLAALAPEILDALRASEMTMAAAMAYGRAADQDVQRAVFKAQAKRGYDRHSPERIKYDIANQSKTTDWPLYRYVGAKAYEREGGGYEDGGLFDDDSGAARKLTSAFTVIHQAHQHIDFQMILRLRQMAEELDLDSDAVTGFVKVKDLYWGPHSYAYHGLDKQAPDGYAWVGNDFNADRVERMLKTIRNNRILCQLPVGVDETGALIRIPKGFFVPKDQARAVDPPVQSSGHTMPTAEEQAAAERARKVRAFAAMLAADENAKARLQGRRFWPSYIWEGSRVLPDLGEVVMLKQHVAVTEAEIDAMMAVAEVELDRHEAELQAKREAQQRAEEEAAAAEAAKRAELATMDPVPAALQLGDLLLFRWADGCWYDEREAEDADPVYQFDDLAEVLDWAEAEGAAVRESWPTLDAYDAGSADDSAAEDQVDQAA</sequence>
<dbReference type="Pfam" id="PF02195">
    <property type="entry name" value="ParB_N"/>
    <property type="match status" value="1"/>
</dbReference>
<protein>
    <submittedName>
        <fullName evidence="4">ParB N-terminal domain-containing protein</fullName>
    </submittedName>
</protein>
<organism evidence="4 5">
    <name type="scientific">Sphingobium soli</name>
    <dbReference type="NCBI Taxonomy" id="1591116"/>
    <lineage>
        <taxon>Bacteria</taxon>
        <taxon>Pseudomonadati</taxon>
        <taxon>Pseudomonadota</taxon>
        <taxon>Alphaproteobacteria</taxon>
        <taxon>Sphingomonadales</taxon>
        <taxon>Sphingomonadaceae</taxon>
        <taxon>Sphingobium</taxon>
    </lineage>
</organism>
<feature type="coiled-coil region" evidence="1">
    <location>
        <begin position="475"/>
        <end position="512"/>
    </location>
</feature>
<dbReference type="InterPro" id="IPR050336">
    <property type="entry name" value="Chromosome_partition/occlusion"/>
</dbReference>
<gene>
    <name evidence="4" type="ORF">LL253_17765</name>
</gene>
<evidence type="ECO:0000313" key="5">
    <source>
        <dbReference type="Proteomes" id="UP001198830"/>
    </source>
</evidence>
<comment type="caution">
    <text evidence="4">The sequence shown here is derived from an EMBL/GenBank/DDBJ whole genome shotgun (WGS) entry which is preliminary data.</text>
</comment>
<dbReference type="Proteomes" id="UP001198830">
    <property type="component" value="Unassembled WGS sequence"/>
</dbReference>
<keyword evidence="1" id="KW-0175">Coiled coil</keyword>